<dbReference type="GO" id="GO:0005829">
    <property type="term" value="C:cytosol"/>
    <property type="evidence" value="ECO:0007669"/>
    <property type="project" value="TreeGrafter"/>
</dbReference>
<dbReference type="InterPro" id="IPR011978">
    <property type="entry name" value="YgfB-like"/>
</dbReference>
<dbReference type="Proteomes" id="UP000229757">
    <property type="component" value="Chromosome"/>
</dbReference>
<keyword evidence="3" id="KW-1185">Reference proteome</keyword>
<dbReference type="AlphaFoldDB" id="A0A2K8KJS4"/>
<dbReference type="EMBL" id="CP011797">
    <property type="protein sequence ID" value="ATX75285.1"/>
    <property type="molecule type" value="Genomic_DNA"/>
</dbReference>
<name>A0A2K8KJS4_9GAMM</name>
<dbReference type="SUPFAM" id="SSF101327">
    <property type="entry name" value="YgfB-like"/>
    <property type="match status" value="1"/>
</dbReference>
<dbReference type="PANTHER" id="PTHR37528">
    <property type="entry name" value="UPF0149 PROTEIN YGFB"/>
    <property type="match status" value="1"/>
</dbReference>
<evidence type="ECO:0000313" key="2">
    <source>
        <dbReference type="EMBL" id="ATX75285.1"/>
    </source>
</evidence>
<evidence type="ECO:0000256" key="1">
    <source>
        <dbReference type="ARBA" id="ARBA00038308"/>
    </source>
</evidence>
<accession>A0A2K8KJS4</accession>
<proteinExistence type="inferred from homology"/>
<evidence type="ECO:0000313" key="3">
    <source>
        <dbReference type="Proteomes" id="UP000229757"/>
    </source>
</evidence>
<dbReference type="RefSeq" id="WP_100255703.1">
    <property type="nucleotide sequence ID" value="NZ_CP011797.1"/>
</dbReference>
<comment type="similarity">
    <text evidence="1">Belongs to the UPF0149 family.</text>
</comment>
<dbReference type="Gene3D" id="1.20.120.740">
    <property type="entry name" value="YgfB uncharacterised protein family UPF0149, PF03695"/>
    <property type="match status" value="1"/>
</dbReference>
<organism evidence="2 3">
    <name type="scientific">Reinekea forsetii</name>
    <dbReference type="NCBI Taxonomy" id="1336806"/>
    <lineage>
        <taxon>Bacteria</taxon>
        <taxon>Pseudomonadati</taxon>
        <taxon>Pseudomonadota</taxon>
        <taxon>Gammaproteobacteria</taxon>
        <taxon>Oceanospirillales</taxon>
        <taxon>Saccharospirillaceae</taxon>
        <taxon>Reinekea</taxon>
    </lineage>
</organism>
<dbReference type="KEGG" id="rfo:REIFOR_00108"/>
<gene>
    <name evidence="2" type="ORF">REIFOR_00108</name>
</gene>
<dbReference type="Pfam" id="PF03695">
    <property type="entry name" value="UPF0149"/>
    <property type="match status" value="1"/>
</dbReference>
<reference evidence="2 3" key="1">
    <citation type="journal article" date="2017" name="Environ. Microbiol.">
        <title>Genomic and physiological analyses of 'Reinekea forsetii' reveal a versatile opportunistic lifestyle during spring algae blooms.</title>
        <authorList>
            <person name="Avci B."/>
            <person name="Hahnke R.L."/>
            <person name="Chafee M."/>
            <person name="Fischer T."/>
            <person name="Gruber-Vodicka H."/>
            <person name="Tegetmeyer H.E."/>
            <person name="Harder J."/>
            <person name="Fuchs B.M."/>
            <person name="Amann R.I."/>
            <person name="Teeling H."/>
        </authorList>
    </citation>
    <scope>NUCLEOTIDE SEQUENCE [LARGE SCALE GENOMIC DNA]</scope>
    <source>
        <strain evidence="2 3">Hel1_31_D35</strain>
    </source>
</reference>
<sequence length="196" mass="21156">MTVSDQSGIELQYADLAILFRKIGSSLAPNYLHGSLAGVLSAGKRMSQDDWLDWALDQMAPSEALLEAHITVLQGLYFKTLGELQDEGLAFSLLLPDEDAPLADRLVALSEWAGCFLGAFGSTGVVTEISDMPATLQEILEDLAEIAQVDADSGEELASGESDFLAISEHVRLSALTVFLEYNEPQPDSVDDQLVH</sequence>
<dbReference type="OrthoDB" id="9783391at2"/>
<protein>
    <submittedName>
        <fullName evidence="2">YecA family protein</fullName>
    </submittedName>
</protein>
<dbReference type="PANTHER" id="PTHR37528:SF1">
    <property type="entry name" value="UPF0149 PROTEIN YGFB"/>
    <property type="match status" value="1"/>
</dbReference>
<dbReference type="InterPro" id="IPR036255">
    <property type="entry name" value="YgfB-like_sf"/>
</dbReference>